<accession>A0ABD1ZFQ0</accession>
<proteinExistence type="predicted"/>
<evidence type="ECO:0000313" key="1">
    <source>
        <dbReference type="EMBL" id="KAL2650267.1"/>
    </source>
</evidence>
<protein>
    <submittedName>
        <fullName evidence="1">Uncharacterized protein</fullName>
    </submittedName>
</protein>
<evidence type="ECO:0000313" key="2">
    <source>
        <dbReference type="Proteomes" id="UP001605036"/>
    </source>
</evidence>
<dbReference type="EMBL" id="JBHFFA010000001">
    <property type="protein sequence ID" value="KAL2650267.1"/>
    <property type="molecule type" value="Genomic_DNA"/>
</dbReference>
<reference evidence="1 2" key="1">
    <citation type="submission" date="2024-09" db="EMBL/GenBank/DDBJ databases">
        <title>Chromosome-scale assembly of Riccia fluitans.</title>
        <authorList>
            <person name="Paukszto L."/>
            <person name="Sawicki J."/>
            <person name="Karawczyk K."/>
            <person name="Piernik-Szablinska J."/>
            <person name="Szczecinska M."/>
            <person name="Mazdziarz M."/>
        </authorList>
    </citation>
    <scope>NUCLEOTIDE SEQUENCE [LARGE SCALE GENOMIC DNA]</scope>
    <source>
        <strain evidence="1">Rf_01</strain>
        <tissue evidence="1">Aerial parts of the thallus</tissue>
    </source>
</reference>
<organism evidence="1 2">
    <name type="scientific">Riccia fluitans</name>
    <dbReference type="NCBI Taxonomy" id="41844"/>
    <lineage>
        <taxon>Eukaryota</taxon>
        <taxon>Viridiplantae</taxon>
        <taxon>Streptophyta</taxon>
        <taxon>Embryophyta</taxon>
        <taxon>Marchantiophyta</taxon>
        <taxon>Marchantiopsida</taxon>
        <taxon>Marchantiidae</taxon>
        <taxon>Marchantiales</taxon>
        <taxon>Ricciaceae</taxon>
        <taxon>Riccia</taxon>
    </lineage>
</organism>
<sequence length="75" mass="8314">MQIPQLLTVRELRVAPAVRVYQTAVVDLVNFITDTNRYRQGTNTRAYSSTRLNQYSTIVLRVLPSTGTGVSVGSV</sequence>
<dbReference type="AlphaFoldDB" id="A0ABD1ZFQ0"/>
<name>A0ABD1ZFQ0_9MARC</name>
<dbReference type="Proteomes" id="UP001605036">
    <property type="component" value="Unassembled WGS sequence"/>
</dbReference>
<comment type="caution">
    <text evidence="1">The sequence shown here is derived from an EMBL/GenBank/DDBJ whole genome shotgun (WGS) entry which is preliminary data.</text>
</comment>
<keyword evidence="2" id="KW-1185">Reference proteome</keyword>
<gene>
    <name evidence="1" type="ORF">R1flu_018395</name>
</gene>